<keyword evidence="3" id="KW-1185">Reference proteome</keyword>
<name>A0A1L7U095_FUSMA</name>
<feature type="transmembrane region" description="Helical" evidence="1">
    <location>
        <begin position="15"/>
        <end position="37"/>
    </location>
</feature>
<proteinExistence type="predicted"/>
<dbReference type="GeneID" id="65079359"/>
<organism evidence="2 3">
    <name type="scientific">Fusarium mangiferae</name>
    <name type="common">Mango malformation disease fungus</name>
    <dbReference type="NCBI Taxonomy" id="192010"/>
    <lineage>
        <taxon>Eukaryota</taxon>
        <taxon>Fungi</taxon>
        <taxon>Dikarya</taxon>
        <taxon>Ascomycota</taxon>
        <taxon>Pezizomycotina</taxon>
        <taxon>Sordariomycetes</taxon>
        <taxon>Hypocreomycetidae</taxon>
        <taxon>Hypocreales</taxon>
        <taxon>Nectriaceae</taxon>
        <taxon>Fusarium</taxon>
        <taxon>Fusarium fujikuroi species complex</taxon>
    </lineage>
</organism>
<accession>A0A1L7U095</accession>
<evidence type="ECO:0000313" key="3">
    <source>
        <dbReference type="Proteomes" id="UP000184255"/>
    </source>
</evidence>
<gene>
    <name evidence="2" type="ORF">FMAN_00086</name>
</gene>
<dbReference type="EMBL" id="FCQH01000013">
    <property type="protein sequence ID" value="CVL02582.1"/>
    <property type="molecule type" value="Genomic_DNA"/>
</dbReference>
<evidence type="ECO:0000313" key="2">
    <source>
        <dbReference type="EMBL" id="CVL02582.1"/>
    </source>
</evidence>
<keyword evidence="1" id="KW-0472">Membrane</keyword>
<evidence type="ECO:0000256" key="1">
    <source>
        <dbReference type="SAM" id="Phobius"/>
    </source>
</evidence>
<dbReference type="Proteomes" id="UP000184255">
    <property type="component" value="Unassembled WGS sequence"/>
</dbReference>
<protein>
    <submittedName>
        <fullName evidence="2">Uncharacterized protein</fullName>
    </submittedName>
</protein>
<dbReference type="VEuPathDB" id="FungiDB:FMAN_00086"/>
<keyword evidence="1" id="KW-1133">Transmembrane helix</keyword>
<reference evidence="3" key="1">
    <citation type="journal article" date="2016" name="Genome Biol. Evol.">
        <title>Comparative 'omics' of the Fusarium fujikuroi species complex highlights differences in genetic potential and metabolite synthesis.</title>
        <authorList>
            <person name="Niehaus E.-M."/>
            <person name="Muensterkoetter M."/>
            <person name="Proctor R.H."/>
            <person name="Brown D.W."/>
            <person name="Sharon A."/>
            <person name="Idan Y."/>
            <person name="Oren-Young L."/>
            <person name="Sieber C.M."/>
            <person name="Novak O."/>
            <person name="Pencik A."/>
            <person name="Tarkowska D."/>
            <person name="Hromadova K."/>
            <person name="Freeman S."/>
            <person name="Maymon M."/>
            <person name="Elazar M."/>
            <person name="Youssef S.A."/>
            <person name="El-Shabrawy E.S.M."/>
            <person name="Shalaby A.B.A."/>
            <person name="Houterman P."/>
            <person name="Brock N.L."/>
            <person name="Burkhardt I."/>
            <person name="Tsavkelova E.A."/>
            <person name="Dickschat J.S."/>
            <person name="Galuszka P."/>
            <person name="Gueldener U."/>
            <person name="Tudzynski B."/>
        </authorList>
    </citation>
    <scope>NUCLEOTIDE SEQUENCE [LARGE SCALE GENOMIC DNA]</scope>
    <source>
        <strain evidence="3">MRC7560</strain>
    </source>
</reference>
<feature type="transmembrane region" description="Helical" evidence="1">
    <location>
        <begin position="49"/>
        <end position="73"/>
    </location>
</feature>
<dbReference type="AlphaFoldDB" id="A0A1L7U095"/>
<dbReference type="RefSeq" id="XP_041687628.1">
    <property type="nucleotide sequence ID" value="XM_041821893.1"/>
</dbReference>
<comment type="caution">
    <text evidence="2">The sequence shown here is derived from an EMBL/GenBank/DDBJ whole genome shotgun (WGS) entry which is preliminary data.</text>
</comment>
<keyword evidence="1" id="KW-0812">Transmembrane</keyword>
<sequence length="459" mass="49641">MWFVANVAIVAENHALVICGFLLTALSVLCVTLRTITRMVLAFMRLEDWLAIIATFGSVGFLTASMFSVSLGLGDVVPPARLQQFLQVRLATIAAYNFTQLTVKFSTLVQRSPLPRKLSQSPRRCRRQIQTLAQAKAFHELCQNIGLQGPPLAIIEPEEVKGDLGISDLFPQEEYEAVDPDNGVTNERIGCFVRDVKSAEKTAERLGIIEKTSTVINVTLNVSACICIRFLTKKEFEQNQPTGIEVLDKLEKWRTALNVESAVVPVVGNVVGVLCIIINFMELFVHHSLPEDAQQYLDNNKDGYISSLPQKPDPTYTYAVAPTRFSSSGHTTVNSIFFQFSVGSVEANLLTAPALANEATNTAARDPITHAITSGGDEFLISGPPAVADGGSSISVNDQAKISAGSGIAATGLTFIITGTGYGVAGVAQVIVNESTNNRPDQRVLPSIYLQETLRLGKV</sequence>